<dbReference type="AlphaFoldDB" id="A0A5N6P8Z8"/>
<dbReference type="EMBL" id="SZYD01000006">
    <property type="protein sequence ID" value="KAD5961490.1"/>
    <property type="molecule type" value="Genomic_DNA"/>
</dbReference>
<dbReference type="OrthoDB" id="3509362at2759"/>
<evidence type="ECO:0000313" key="1">
    <source>
        <dbReference type="EMBL" id="KAD5961490.1"/>
    </source>
</evidence>
<accession>A0A5N6P8Z8</accession>
<keyword evidence="2" id="KW-1185">Reference proteome</keyword>
<evidence type="ECO:0000313" key="2">
    <source>
        <dbReference type="Proteomes" id="UP000326396"/>
    </source>
</evidence>
<protein>
    <submittedName>
        <fullName evidence="1">Uncharacterized protein</fullName>
    </submittedName>
</protein>
<organism evidence="1 2">
    <name type="scientific">Mikania micrantha</name>
    <name type="common">bitter vine</name>
    <dbReference type="NCBI Taxonomy" id="192012"/>
    <lineage>
        <taxon>Eukaryota</taxon>
        <taxon>Viridiplantae</taxon>
        <taxon>Streptophyta</taxon>
        <taxon>Embryophyta</taxon>
        <taxon>Tracheophyta</taxon>
        <taxon>Spermatophyta</taxon>
        <taxon>Magnoliopsida</taxon>
        <taxon>eudicotyledons</taxon>
        <taxon>Gunneridae</taxon>
        <taxon>Pentapetalae</taxon>
        <taxon>asterids</taxon>
        <taxon>campanulids</taxon>
        <taxon>Asterales</taxon>
        <taxon>Asteraceae</taxon>
        <taxon>Asteroideae</taxon>
        <taxon>Heliantheae alliance</taxon>
        <taxon>Eupatorieae</taxon>
        <taxon>Mikania</taxon>
    </lineage>
</organism>
<dbReference type="Proteomes" id="UP000326396">
    <property type="component" value="Linkage Group LG14"/>
</dbReference>
<sequence length="172" mass="19532">MAKFLLFMIYKRGRHTTTSSLVGKGDPMADTERVAMHRGPTAHVQDLESQQQDFGSQLGIGRKVWEDSEQRIEQRLQEQNELAQENMQKNKCKSLQPLGKECELKIGEIVYRNAMGTYTEEQIVLADKAMPLPPLDPLVVASVMIKGLTARLLVHTWVQGKIKMFFCLKNSN</sequence>
<proteinExistence type="predicted"/>
<reference evidence="1 2" key="1">
    <citation type="submission" date="2019-05" db="EMBL/GenBank/DDBJ databases">
        <title>Mikania micrantha, genome provides insights into the molecular mechanism of rapid growth.</title>
        <authorList>
            <person name="Liu B."/>
        </authorList>
    </citation>
    <scope>NUCLEOTIDE SEQUENCE [LARGE SCALE GENOMIC DNA]</scope>
    <source>
        <strain evidence="1">NLD-2019</strain>
        <tissue evidence="1">Leaf</tissue>
    </source>
</reference>
<name>A0A5N6P8Z8_9ASTR</name>
<gene>
    <name evidence="1" type="ORF">E3N88_12963</name>
</gene>
<comment type="caution">
    <text evidence="1">The sequence shown here is derived from an EMBL/GenBank/DDBJ whole genome shotgun (WGS) entry which is preliminary data.</text>
</comment>